<dbReference type="InterPro" id="IPR036291">
    <property type="entry name" value="NAD(P)-bd_dom_sf"/>
</dbReference>
<proteinExistence type="predicted"/>
<dbReference type="OrthoDB" id="9809586at2"/>
<dbReference type="PANTHER" id="PTHR43245">
    <property type="entry name" value="BIFUNCTIONAL POLYMYXIN RESISTANCE PROTEIN ARNA"/>
    <property type="match status" value="1"/>
</dbReference>
<dbReference type="RefSeq" id="WP_101641196.1">
    <property type="nucleotide sequence ID" value="NZ_PGUY01000023.1"/>
</dbReference>
<dbReference type="PANTHER" id="PTHR43245:SF13">
    <property type="entry name" value="UDP-D-APIOSE_UDP-D-XYLOSE SYNTHASE 2"/>
    <property type="match status" value="1"/>
</dbReference>
<evidence type="ECO:0000313" key="3">
    <source>
        <dbReference type="Proteomes" id="UP000234748"/>
    </source>
</evidence>
<organism evidence="2 3">
    <name type="scientific">Peribacillus deserti</name>
    <dbReference type="NCBI Taxonomy" id="673318"/>
    <lineage>
        <taxon>Bacteria</taxon>
        <taxon>Bacillati</taxon>
        <taxon>Bacillota</taxon>
        <taxon>Bacilli</taxon>
        <taxon>Bacillales</taxon>
        <taxon>Bacillaceae</taxon>
        <taxon>Peribacillus</taxon>
    </lineage>
</organism>
<dbReference type="SUPFAM" id="SSF51735">
    <property type="entry name" value="NAD(P)-binding Rossmann-fold domains"/>
    <property type="match status" value="1"/>
</dbReference>
<sequence>MKKVLILGGTRFFGKKLVSLLIDAGHEVTIATRGHAEDSFGDNVYRMLLDRTNPQALENAAGGQNWDLIYDNICYTPMEAMEACRIFKGKVKKYIMTSTLSVYEYGPEKKREEDFDPYTYPLASDQVESLSYGEGKRLSEAVFFQKADFLVNTVRFPIVLGEDDYTKRLHFHVKNVLKEMAIGVPNREAVLSFINSDEAARFLAWLGTNELAGPINASSNGEISLNQLFSLIETYTGKEALIQQITNDEQMSPFRVTESWYMDNSKAAEHGFIFDELDEWLPELVQKLVREEVE</sequence>
<gene>
    <name evidence="2" type="ORF">CUU66_08195</name>
</gene>
<dbReference type="AlphaFoldDB" id="A0A2N5M7K0"/>
<dbReference type="Proteomes" id="UP000234748">
    <property type="component" value="Unassembled WGS sequence"/>
</dbReference>
<dbReference type="InterPro" id="IPR001509">
    <property type="entry name" value="Epimerase_deHydtase"/>
</dbReference>
<comment type="caution">
    <text evidence="2">The sequence shown here is derived from an EMBL/GenBank/DDBJ whole genome shotgun (WGS) entry which is preliminary data.</text>
</comment>
<dbReference type="InterPro" id="IPR050177">
    <property type="entry name" value="Lipid_A_modif_metabolic_enz"/>
</dbReference>
<evidence type="ECO:0000259" key="1">
    <source>
        <dbReference type="Pfam" id="PF01370"/>
    </source>
</evidence>
<dbReference type="Gene3D" id="3.40.50.720">
    <property type="entry name" value="NAD(P)-binding Rossmann-like Domain"/>
    <property type="match status" value="1"/>
</dbReference>
<reference evidence="2 3" key="1">
    <citation type="submission" date="2017-11" db="EMBL/GenBank/DDBJ databases">
        <title>Comparitive Functional Genomics of Dry Heat Resistant strains isolated from the Viking Spacecraft.</title>
        <authorList>
            <person name="Seuylemezian A."/>
            <person name="Cooper K."/>
            <person name="Vaishampayan P."/>
        </authorList>
    </citation>
    <scope>NUCLEOTIDE SEQUENCE [LARGE SCALE GENOMIC DNA]</scope>
    <source>
        <strain evidence="2 3">V1-29</strain>
    </source>
</reference>
<evidence type="ECO:0000313" key="2">
    <source>
        <dbReference type="EMBL" id="PLT30312.1"/>
    </source>
</evidence>
<keyword evidence="3" id="KW-1185">Reference proteome</keyword>
<name>A0A2N5M7K0_9BACI</name>
<dbReference type="EMBL" id="PGUY01000023">
    <property type="protein sequence ID" value="PLT30312.1"/>
    <property type="molecule type" value="Genomic_DNA"/>
</dbReference>
<feature type="domain" description="NAD-dependent epimerase/dehydratase" evidence="1">
    <location>
        <begin position="4"/>
        <end position="120"/>
    </location>
</feature>
<accession>A0A2N5M7K0</accession>
<dbReference type="Pfam" id="PF01370">
    <property type="entry name" value="Epimerase"/>
    <property type="match status" value="1"/>
</dbReference>
<protein>
    <submittedName>
        <fullName evidence="2">NAD-dependent dehydratase</fullName>
    </submittedName>
</protein>